<keyword evidence="1" id="KW-0472">Membrane</keyword>
<keyword evidence="3" id="KW-1185">Reference proteome</keyword>
<dbReference type="RefSeq" id="WP_209037924.1">
    <property type="nucleotide sequence ID" value="NZ_JAATJH010000003.1"/>
</dbReference>
<reference evidence="2 3" key="1">
    <citation type="submission" date="2020-03" db="EMBL/GenBank/DDBJ databases">
        <title>Genomic Encyclopedia of Type Strains, Phase IV (KMG-IV): sequencing the most valuable type-strain genomes for metagenomic binning, comparative biology and taxonomic classification.</title>
        <authorList>
            <person name="Goeker M."/>
        </authorList>
    </citation>
    <scope>NUCLEOTIDE SEQUENCE [LARGE SCALE GENOMIC DNA]</scope>
    <source>
        <strain evidence="2 3">DSM 105096</strain>
    </source>
</reference>
<dbReference type="InterPro" id="IPR007163">
    <property type="entry name" value="VCA0040-like"/>
</dbReference>
<dbReference type="Proteomes" id="UP000770785">
    <property type="component" value="Unassembled WGS sequence"/>
</dbReference>
<dbReference type="Pfam" id="PF04018">
    <property type="entry name" value="VCA0040-like"/>
    <property type="match status" value="1"/>
</dbReference>
<feature type="transmembrane region" description="Helical" evidence="1">
    <location>
        <begin position="282"/>
        <end position="303"/>
    </location>
</feature>
<feature type="transmembrane region" description="Helical" evidence="1">
    <location>
        <begin position="64"/>
        <end position="87"/>
    </location>
</feature>
<dbReference type="PANTHER" id="PTHR37308:SF1">
    <property type="entry name" value="POLYPRENYL-PHOSPHATE TRANSPORTER"/>
    <property type="match status" value="1"/>
</dbReference>
<name>A0ABX0XCD9_9BACT</name>
<feature type="transmembrane region" description="Helical" evidence="1">
    <location>
        <begin position="232"/>
        <end position="249"/>
    </location>
</feature>
<sequence>MQISLILKGMAMGFAEAIPGVSGGTIAFITGIYARLLSAIGNILGPSVIAAFRKEGISGAWRAADGGFILQLGGGMVIGLGLAIVTITKLIEAYPPVVWAFFFGLIISSAIYVAKQIDRWNAVNVGLLVAGSVIAFILTTINPLGGSTNLFLVFLSGAIAISALILPGISGSFILLILGMYTVVFSAVKEAAKLDPDALAIMATFALGCLVGLALFSRVLSYTFKTYPNQTLAILTGFMLGSLNKLWPWRNAVSYRTNSAGERVPLMEEGVLPINYLEGDTFVAGVIIAFLLGLAVVFALDYFTPAEDEIDVIEEVL</sequence>
<accession>A0ABX0XCD9</accession>
<feature type="transmembrane region" description="Helical" evidence="1">
    <location>
        <begin position="33"/>
        <end position="52"/>
    </location>
</feature>
<evidence type="ECO:0000313" key="2">
    <source>
        <dbReference type="EMBL" id="NJC26926.1"/>
    </source>
</evidence>
<feature type="transmembrane region" description="Helical" evidence="1">
    <location>
        <begin position="147"/>
        <end position="166"/>
    </location>
</feature>
<feature type="transmembrane region" description="Helical" evidence="1">
    <location>
        <begin position="198"/>
        <end position="220"/>
    </location>
</feature>
<gene>
    <name evidence="2" type="ORF">GGR27_002436</name>
</gene>
<organism evidence="2 3">
    <name type="scientific">Neolewinella antarctica</name>
    <dbReference type="NCBI Taxonomy" id="442734"/>
    <lineage>
        <taxon>Bacteria</taxon>
        <taxon>Pseudomonadati</taxon>
        <taxon>Bacteroidota</taxon>
        <taxon>Saprospiria</taxon>
        <taxon>Saprospirales</taxon>
        <taxon>Lewinellaceae</taxon>
        <taxon>Neolewinella</taxon>
    </lineage>
</organism>
<proteinExistence type="predicted"/>
<evidence type="ECO:0000313" key="3">
    <source>
        <dbReference type="Proteomes" id="UP000770785"/>
    </source>
</evidence>
<evidence type="ECO:0000256" key="1">
    <source>
        <dbReference type="SAM" id="Phobius"/>
    </source>
</evidence>
<feature type="transmembrane region" description="Helical" evidence="1">
    <location>
        <begin position="121"/>
        <end position="141"/>
    </location>
</feature>
<protein>
    <submittedName>
        <fullName evidence="2">Membrane protein</fullName>
    </submittedName>
</protein>
<dbReference type="EMBL" id="JAATJH010000003">
    <property type="protein sequence ID" value="NJC26926.1"/>
    <property type="molecule type" value="Genomic_DNA"/>
</dbReference>
<comment type="caution">
    <text evidence="2">The sequence shown here is derived from an EMBL/GenBank/DDBJ whole genome shotgun (WGS) entry which is preliminary data.</text>
</comment>
<keyword evidence="1" id="KW-1133">Transmembrane helix</keyword>
<keyword evidence="1" id="KW-0812">Transmembrane</keyword>
<dbReference type="PANTHER" id="PTHR37308">
    <property type="entry name" value="INTEGRAL MEMBRANE PROTEIN"/>
    <property type="match status" value="1"/>
</dbReference>
<feature type="transmembrane region" description="Helical" evidence="1">
    <location>
        <begin position="93"/>
        <end position="114"/>
    </location>
</feature>